<dbReference type="Proteomes" id="UP000503640">
    <property type="component" value="Unassembled WGS sequence"/>
</dbReference>
<keyword evidence="2" id="KW-0472">Membrane</keyword>
<dbReference type="RefSeq" id="WP_176063311.1">
    <property type="nucleotide sequence ID" value="NZ_BJTG01000002.1"/>
</dbReference>
<evidence type="ECO:0000313" key="4">
    <source>
        <dbReference type="Proteomes" id="UP000503640"/>
    </source>
</evidence>
<name>A0A7I9VI80_9BACT</name>
<dbReference type="EMBL" id="BJTG01000002">
    <property type="protein sequence ID" value="GEJ56121.1"/>
    <property type="molecule type" value="Genomic_DNA"/>
</dbReference>
<organism evidence="3 4">
    <name type="scientific">Anaeromyxobacter diazotrophicus</name>
    <dbReference type="NCBI Taxonomy" id="2590199"/>
    <lineage>
        <taxon>Bacteria</taxon>
        <taxon>Pseudomonadati</taxon>
        <taxon>Myxococcota</taxon>
        <taxon>Myxococcia</taxon>
        <taxon>Myxococcales</taxon>
        <taxon>Cystobacterineae</taxon>
        <taxon>Anaeromyxobacteraceae</taxon>
        <taxon>Anaeromyxobacter</taxon>
    </lineage>
</organism>
<keyword evidence="2" id="KW-0812">Transmembrane</keyword>
<feature type="region of interest" description="Disordered" evidence="1">
    <location>
        <begin position="371"/>
        <end position="405"/>
    </location>
</feature>
<evidence type="ECO:0000256" key="1">
    <source>
        <dbReference type="SAM" id="MobiDB-lite"/>
    </source>
</evidence>
<reference evidence="4" key="1">
    <citation type="journal article" date="2020" name="Appl. Environ. Microbiol.">
        <title>Diazotrophic Anaeromyxobacter Isolates from Soils.</title>
        <authorList>
            <person name="Masuda Y."/>
            <person name="Yamanaka H."/>
            <person name="Xu Z.X."/>
            <person name="Shiratori Y."/>
            <person name="Aono T."/>
            <person name="Amachi S."/>
            <person name="Senoo K."/>
            <person name="Itoh H."/>
        </authorList>
    </citation>
    <scope>NUCLEOTIDE SEQUENCE [LARGE SCALE GENOMIC DNA]</scope>
    <source>
        <strain evidence="4">R267</strain>
    </source>
</reference>
<keyword evidence="2" id="KW-1133">Transmembrane helix</keyword>
<evidence type="ECO:0000256" key="2">
    <source>
        <dbReference type="SAM" id="Phobius"/>
    </source>
</evidence>
<sequence length="405" mass="43062">MTTGASGAPAGPDGEAQGGRRRAARRLHRWWRGLGLALLLLLALLAAARLALEPLLARRTHAALEHTKGIWGTFSRVEVSVLHLSYELHDLRVDKVGEGGARVPYLTVRRLEAGLYWRELLHRHLVGALGLDRAKLEIHATGGAGGKPPAEAPIDLAKVLNQFVPFRLDRAEVRGGEILWVDEHVPGHPKLWFHGIEATLENFATRAALARGEPSILAVSATLQRSGRVSLYASADPLAKGLTFAGQARLAGLALPELGALLAATAGLTPTQGTLDVNLAFKAVDGHLSGGIRPILRDPGVQQAKPGFGHRLKALLADLAIDVLSDRVPGRNAVATTIPIEGDVRQPGAQVWTTVLGVVRNAFVAGLSDSFARLPPPQAQRGETPKQQARRPPATQRGTLGEDGG</sequence>
<proteinExistence type="predicted"/>
<accession>A0A7I9VI80</accession>
<dbReference type="InterPro" id="IPR008023">
    <property type="entry name" value="DUF748"/>
</dbReference>
<keyword evidence="4" id="KW-1185">Reference proteome</keyword>
<evidence type="ECO:0000313" key="3">
    <source>
        <dbReference type="EMBL" id="GEJ56121.1"/>
    </source>
</evidence>
<dbReference type="AlphaFoldDB" id="A0A7I9VI80"/>
<gene>
    <name evidence="3" type="ORF">AMYX_08620</name>
</gene>
<dbReference type="Pfam" id="PF05359">
    <property type="entry name" value="DUF748"/>
    <property type="match status" value="1"/>
</dbReference>
<protein>
    <recommendedName>
        <fullName evidence="5">DUF748 domain-containing protein</fullName>
    </recommendedName>
</protein>
<comment type="caution">
    <text evidence="3">The sequence shown here is derived from an EMBL/GenBank/DDBJ whole genome shotgun (WGS) entry which is preliminary data.</text>
</comment>
<evidence type="ECO:0008006" key="5">
    <source>
        <dbReference type="Google" id="ProtNLM"/>
    </source>
</evidence>
<feature type="transmembrane region" description="Helical" evidence="2">
    <location>
        <begin position="30"/>
        <end position="52"/>
    </location>
</feature>